<reference evidence="11" key="1">
    <citation type="submission" date="2021-03" db="EMBL/GenBank/DDBJ databases">
        <title>Evolutionary innovations through gain and loss of genes in the ectomycorrhizal Boletales.</title>
        <authorList>
            <person name="Wu G."/>
            <person name="Miyauchi S."/>
            <person name="Morin E."/>
            <person name="Yang Z.-L."/>
            <person name="Xu J."/>
            <person name="Martin F.M."/>
        </authorList>
    </citation>
    <scope>NUCLEOTIDE SEQUENCE</scope>
    <source>
        <strain evidence="11">BR01</strain>
    </source>
</reference>
<dbReference type="Pfam" id="PF00083">
    <property type="entry name" value="Sugar_tr"/>
    <property type="match status" value="1"/>
</dbReference>
<dbReference type="SUPFAM" id="SSF103473">
    <property type="entry name" value="MFS general substrate transporter"/>
    <property type="match status" value="1"/>
</dbReference>
<dbReference type="OrthoDB" id="6133115at2759"/>
<dbReference type="GO" id="GO:0005351">
    <property type="term" value="F:carbohydrate:proton symporter activity"/>
    <property type="evidence" value="ECO:0007669"/>
    <property type="project" value="TreeGrafter"/>
</dbReference>
<protein>
    <submittedName>
        <fullName evidence="11">Hexose transporter</fullName>
    </submittedName>
</protein>
<dbReference type="InterPro" id="IPR020846">
    <property type="entry name" value="MFS_dom"/>
</dbReference>
<dbReference type="InterPro" id="IPR003663">
    <property type="entry name" value="Sugar/inositol_transpt"/>
</dbReference>
<evidence type="ECO:0000256" key="5">
    <source>
        <dbReference type="ARBA" id="ARBA00022989"/>
    </source>
</evidence>
<evidence type="ECO:0000259" key="10">
    <source>
        <dbReference type="PROSITE" id="PS50850"/>
    </source>
</evidence>
<proteinExistence type="inferred from homology"/>
<name>A0A8I2YUD8_9AGAM</name>
<feature type="transmembrane region" description="Helical" evidence="9">
    <location>
        <begin position="292"/>
        <end position="312"/>
    </location>
</feature>
<feature type="transmembrane region" description="Helical" evidence="9">
    <location>
        <begin position="456"/>
        <end position="476"/>
    </location>
</feature>
<comment type="similarity">
    <text evidence="2 8">Belongs to the major facilitator superfamily. Sugar transporter (TC 2.A.1.1) family.</text>
</comment>
<keyword evidence="3 8" id="KW-0813">Transport</keyword>
<comment type="caution">
    <text evidence="11">The sequence shown here is derived from an EMBL/GenBank/DDBJ whole genome shotgun (WGS) entry which is preliminary data.</text>
</comment>
<evidence type="ECO:0000256" key="4">
    <source>
        <dbReference type="ARBA" id="ARBA00022692"/>
    </source>
</evidence>
<dbReference type="InterPro" id="IPR036259">
    <property type="entry name" value="MFS_trans_sf"/>
</dbReference>
<dbReference type="NCBIfam" id="TIGR00879">
    <property type="entry name" value="SP"/>
    <property type="match status" value="1"/>
</dbReference>
<keyword evidence="6 9" id="KW-0472">Membrane</keyword>
<dbReference type="AlphaFoldDB" id="A0A8I2YUD8"/>
<dbReference type="PANTHER" id="PTHR48022">
    <property type="entry name" value="PLASTIDIC GLUCOSE TRANSPORTER 4"/>
    <property type="match status" value="1"/>
</dbReference>
<gene>
    <name evidence="11" type="ORF">JVT61DRAFT_15383</name>
</gene>
<evidence type="ECO:0000256" key="7">
    <source>
        <dbReference type="ARBA" id="ARBA00049119"/>
    </source>
</evidence>
<comment type="subcellular location">
    <subcellularLocation>
        <location evidence="1">Membrane</location>
        <topology evidence="1">Multi-pass membrane protein</topology>
    </subcellularLocation>
</comment>
<keyword evidence="12" id="KW-1185">Reference proteome</keyword>
<feature type="transmembrane region" description="Helical" evidence="9">
    <location>
        <begin position="132"/>
        <end position="153"/>
    </location>
</feature>
<dbReference type="FunFam" id="1.20.1250.20:FF:000117">
    <property type="entry name" value="MFS hexose transporter"/>
    <property type="match status" value="1"/>
</dbReference>
<dbReference type="Proteomes" id="UP000683000">
    <property type="component" value="Unassembled WGS sequence"/>
</dbReference>
<dbReference type="GO" id="GO:0016020">
    <property type="term" value="C:membrane"/>
    <property type="evidence" value="ECO:0007669"/>
    <property type="project" value="UniProtKB-SubCell"/>
</dbReference>
<dbReference type="EMBL" id="JAGFBS010000009">
    <property type="protein sequence ID" value="KAG6377567.1"/>
    <property type="molecule type" value="Genomic_DNA"/>
</dbReference>
<sequence>MGAGGATVTATVQETSLAHLIDPKRTWYNNRRLIALNAWIVLLLITSSTTGYDGSMMNGLQSLPQWESSFHNPSNGELGLLNAIQNIGALAGYPFAPYLSDGIGRRRAVWFGAAIMCIAAAVQTASQSVGMFIGARFLIGFGNTFAANAAPLLITELSYPTYRAPLTSLYNSFWYSGAIMHVAAWTTFGSFRINNTWAWRLPSLLQGLPSIIQVVLVLFAPESPRWLVNKGREAEALKTLAYYHADGNEQDPVVQFEFNEIKAALEFDRTVASNIGWKSLITTPGNRKRMRIIIAIAFFSQWSGNGLLSYYLSKVLNQIGITDSSTQLLINGVLQIWSFILALYASYAVNRLGRRFLFLASAGLMTLFYMAQAICFSEYAKHGTAAAGHAVIAFIFLFSSAYALAFSPLVIAYTVEILPFNLRAKGLCMFNFVVSLALIFNQYVNPIALGALGWKYYLVYVCWLAFEFIFLWFFIVETKNRTLEETAALFDGEEAIDRITHKAVAQGGREDDLTEKQLVGQADV</sequence>
<feature type="domain" description="Major facilitator superfamily (MFS) profile" evidence="10">
    <location>
        <begin position="39"/>
        <end position="479"/>
    </location>
</feature>
<feature type="transmembrane region" description="Helical" evidence="9">
    <location>
        <begin position="332"/>
        <end position="349"/>
    </location>
</feature>
<dbReference type="InterPro" id="IPR050360">
    <property type="entry name" value="MFS_Sugar_Transporters"/>
</dbReference>
<accession>A0A8I2YUD8</accession>
<feature type="transmembrane region" description="Helical" evidence="9">
    <location>
        <begin position="33"/>
        <end position="52"/>
    </location>
</feature>
<dbReference type="PROSITE" id="PS50850">
    <property type="entry name" value="MFS"/>
    <property type="match status" value="1"/>
</dbReference>
<feature type="transmembrane region" description="Helical" evidence="9">
    <location>
        <begin position="173"/>
        <end position="191"/>
    </location>
</feature>
<dbReference type="PANTHER" id="PTHR48022:SF64">
    <property type="entry name" value="MAJOR FACILITATOR SUPERFAMILY (MFS) PROFILE DOMAIN-CONTAINING PROTEIN"/>
    <property type="match status" value="1"/>
</dbReference>
<keyword evidence="4 9" id="KW-0812">Transmembrane</keyword>
<comment type="catalytic activity">
    <reaction evidence="7">
        <text>myo-inositol(out) + H(+)(out) = myo-inositol(in) + H(+)(in)</text>
        <dbReference type="Rhea" id="RHEA:60364"/>
        <dbReference type="ChEBI" id="CHEBI:15378"/>
        <dbReference type="ChEBI" id="CHEBI:17268"/>
    </reaction>
</comment>
<evidence type="ECO:0000313" key="12">
    <source>
        <dbReference type="Proteomes" id="UP000683000"/>
    </source>
</evidence>
<dbReference type="Gene3D" id="1.20.1250.20">
    <property type="entry name" value="MFS general substrate transporter like domains"/>
    <property type="match status" value="1"/>
</dbReference>
<organism evidence="11 12">
    <name type="scientific">Boletus reticuloceps</name>
    <dbReference type="NCBI Taxonomy" id="495285"/>
    <lineage>
        <taxon>Eukaryota</taxon>
        <taxon>Fungi</taxon>
        <taxon>Dikarya</taxon>
        <taxon>Basidiomycota</taxon>
        <taxon>Agaricomycotina</taxon>
        <taxon>Agaricomycetes</taxon>
        <taxon>Agaricomycetidae</taxon>
        <taxon>Boletales</taxon>
        <taxon>Boletineae</taxon>
        <taxon>Boletaceae</taxon>
        <taxon>Boletoideae</taxon>
        <taxon>Boletus</taxon>
    </lineage>
</organism>
<evidence type="ECO:0000256" key="2">
    <source>
        <dbReference type="ARBA" id="ARBA00010992"/>
    </source>
</evidence>
<dbReference type="InterPro" id="IPR005828">
    <property type="entry name" value="MFS_sugar_transport-like"/>
</dbReference>
<feature type="transmembrane region" description="Helical" evidence="9">
    <location>
        <begin position="427"/>
        <end position="444"/>
    </location>
</feature>
<feature type="transmembrane region" description="Helical" evidence="9">
    <location>
        <begin position="108"/>
        <end position="126"/>
    </location>
</feature>
<feature type="transmembrane region" description="Helical" evidence="9">
    <location>
        <begin position="356"/>
        <end position="379"/>
    </location>
</feature>
<keyword evidence="5 9" id="KW-1133">Transmembrane helix</keyword>
<evidence type="ECO:0000256" key="6">
    <source>
        <dbReference type="ARBA" id="ARBA00023136"/>
    </source>
</evidence>
<evidence type="ECO:0000256" key="3">
    <source>
        <dbReference type="ARBA" id="ARBA00022448"/>
    </source>
</evidence>
<feature type="transmembrane region" description="Helical" evidence="9">
    <location>
        <begin position="391"/>
        <end position="415"/>
    </location>
</feature>
<evidence type="ECO:0000313" key="11">
    <source>
        <dbReference type="EMBL" id="KAG6377567.1"/>
    </source>
</evidence>
<evidence type="ECO:0000256" key="1">
    <source>
        <dbReference type="ARBA" id="ARBA00004141"/>
    </source>
</evidence>
<evidence type="ECO:0000256" key="9">
    <source>
        <dbReference type="SAM" id="Phobius"/>
    </source>
</evidence>
<evidence type="ECO:0000256" key="8">
    <source>
        <dbReference type="RuleBase" id="RU003346"/>
    </source>
</evidence>